<evidence type="ECO:0000313" key="1">
    <source>
        <dbReference type="EnsemblPlants" id="Bo9g024470.1"/>
    </source>
</evidence>
<organism evidence="1 2">
    <name type="scientific">Brassica oleracea var. oleracea</name>
    <dbReference type="NCBI Taxonomy" id="109376"/>
    <lineage>
        <taxon>Eukaryota</taxon>
        <taxon>Viridiplantae</taxon>
        <taxon>Streptophyta</taxon>
        <taxon>Embryophyta</taxon>
        <taxon>Tracheophyta</taxon>
        <taxon>Spermatophyta</taxon>
        <taxon>Magnoliopsida</taxon>
        <taxon>eudicotyledons</taxon>
        <taxon>Gunneridae</taxon>
        <taxon>Pentapetalae</taxon>
        <taxon>rosids</taxon>
        <taxon>malvids</taxon>
        <taxon>Brassicales</taxon>
        <taxon>Brassicaceae</taxon>
        <taxon>Brassiceae</taxon>
        <taxon>Brassica</taxon>
    </lineage>
</organism>
<dbReference type="HOGENOM" id="CLU_012390_6_3_1"/>
<proteinExistence type="predicted"/>
<dbReference type="PANTHER" id="PTHR47150:SF6">
    <property type="entry name" value="OS01G0872900 PROTEIN"/>
    <property type="match status" value="1"/>
</dbReference>
<dbReference type="Gramene" id="Bo9g024470.1">
    <property type="protein sequence ID" value="Bo9g024470.1"/>
    <property type="gene ID" value="Bo9g024470"/>
</dbReference>
<accession>A0A0D3E349</accession>
<dbReference type="OMA" id="KDHDTYF"/>
<sequence>MNKPLFMRIVDRLSAEISYFQQRRDATGSFGHSPLQKATTAIRMMAYGCPADALDEYLRLDPRQKIFNDYSILERYADFPG</sequence>
<evidence type="ECO:0000313" key="2">
    <source>
        <dbReference type="Proteomes" id="UP000032141"/>
    </source>
</evidence>
<dbReference type="Proteomes" id="UP000032141">
    <property type="component" value="Chromosome C9"/>
</dbReference>
<protein>
    <submittedName>
        <fullName evidence="1">Uncharacterized protein</fullName>
    </submittedName>
</protein>
<reference evidence="1 2" key="1">
    <citation type="journal article" date="2014" name="Genome Biol.">
        <title>Transcriptome and methylome profiling reveals relics of genome dominance in the mesopolyploid Brassica oleracea.</title>
        <authorList>
            <person name="Parkin I.A."/>
            <person name="Koh C."/>
            <person name="Tang H."/>
            <person name="Robinson S.J."/>
            <person name="Kagale S."/>
            <person name="Clarke W.E."/>
            <person name="Town C.D."/>
            <person name="Nixon J."/>
            <person name="Krishnakumar V."/>
            <person name="Bidwell S.L."/>
            <person name="Denoeud F."/>
            <person name="Belcram H."/>
            <person name="Links M.G."/>
            <person name="Just J."/>
            <person name="Clarke C."/>
            <person name="Bender T."/>
            <person name="Huebert T."/>
            <person name="Mason A.S."/>
            <person name="Pires J.C."/>
            <person name="Barker G."/>
            <person name="Moore J."/>
            <person name="Walley P.G."/>
            <person name="Manoli S."/>
            <person name="Batley J."/>
            <person name="Edwards D."/>
            <person name="Nelson M.N."/>
            <person name="Wang X."/>
            <person name="Paterson A.H."/>
            <person name="King G."/>
            <person name="Bancroft I."/>
            <person name="Chalhoub B."/>
            <person name="Sharpe A.G."/>
        </authorList>
    </citation>
    <scope>NUCLEOTIDE SEQUENCE</scope>
    <source>
        <strain evidence="1 2">cv. TO1000</strain>
    </source>
</reference>
<dbReference type="AlphaFoldDB" id="A0A0D3E349"/>
<reference evidence="1" key="2">
    <citation type="submission" date="2015-03" db="UniProtKB">
        <authorList>
            <consortium name="EnsemblPlants"/>
        </authorList>
    </citation>
    <scope>IDENTIFICATION</scope>
</reference>
<keyword evidence="2" id="KW-1185">Reference proteome</keyword>
<dbReference type="EnsemblPlants" id="Bo9g024470.1">
    <property type="protein sequence ID" value="Bo9g024470.1"/>
    <property type="gene ID" value="Bo9g024470"/>
</dbReference>
<dbReference type="PANTHER" id="PTHR47150">
    <property type="entry name" value="OS12G0169200 PROTEIN"/>
    <property type="match status" value="1"/>
</dbReference>
<name>A0A0D3E349_BRAOL</name>